<proteinExistence type="predicted"/>
<dbReference type="SUPFAM" id="SSF46785">
    <property type="entry name" value="Winged helix' DNA-binding domain"/>
    <property type="match status" value="1"/>
</dbReference>
<gene>
    <name evidence="1" type="ORF">COA17_13565</name>
</gene>
<dbReference type="InterPro" id="IPR036390">
    <property type="entry name" value="WH_DNA-bd_sf"/>
</dbReference>
<evidence type="ECO:0000313" key="2">
    <source>
        <dbReference type="Proteomes" id="UP000218784"/>
    </source>
</evidence>
<sequence>MTRLLAEMQTSIMSAALPLFDGRVDRFMIYTLLVRRTLDGGLATPVLALADSLGLPFETTRRHVAALVEAGLCARRRGGIVTIATLEDEPYASIGALAHDALVRFIEDMARIDALPAFPVSQRPYHWHSGVRASVDLMLSVARANHQTHHDRLDLVIFSTVLAASDRRIVADPTLARRFATPDAEPLPSQLRLPIRVPRIAQILGLSDATVRRRVDRLVEGPLVAGPGGLSVNDTWLATEEARSASGESHANLRRLLGALGAQGFPYHDIASAYLRGRPPRPFGN</sequence>
<organism evidence="1 2">
    <name type="scientific">Sphingomonas ginsenosidimutans</name>
    <dbReference type="NCBI Taxonomy" id="862134"/>
    <lineage>
        <taxon>Bacteria</taxon>
        <taxon>Pseudomonadati</taxon>
        <taxon>Pseudomonadota</taxon>
        <taxon>Alphaproteobacteria</taxon>
        <taxon>Sphingomonadales</taxon>
        <taxon>Sphingomonadaceae</taxon>
        <taxon>Sphingomonas</taxon>
    </lineage>
</organism>
<dbReference type="AlphaFoldDB" id="A0A2A4HXK1"/>
<protein>
    <submittedName>
        <fullName evidence="1">Uncharacterized protein</fullName>
    </submittedName>
</protein>
<reference evidence="1 2" key="1">
    <citation type="submission" date="2017-09" db="EMBL/GenBank/DDBJ databases">
        <title>Sphingomonas ginsenosidimutans KACC 14949, whole genome shotgun sequence.</title>
        <authorList>
            <person name="Feng G."/>
            <person name="Zhu H."/>
        </authorList>
    </citation>
    <scope>NUCLEOTIDE SEQUENCE [LARGE SCALE GENOMIC DNA]</scope>
    <source>
        <strain evidence="1 2">KACC 14949</strain>
    </source>
</reference>
<keyword evidence="2" id="KW-1185">Reference proteome</keyword>
<dbReference type="EMBL" id="NWVD01000006">
    <property type="protein sequence ID" value="PCG08387.1"/>
    <property type="molecule type" value="Genomic_DNA"/>
</dbReference>
<dbReference type="RefSeq" id="WP_070321585.1">
    <property type="nucleotide sequence ID" value="NZ_JAIEOT010000089.1"/>
</dbReference>
<dbReference type="Gene3D" id="1.10.10.10">
    <property type="entry name" value="Winged helix-like DNA-binding domain superfamily/Winged helix DNA-binding domain"/>
    <property type="match status" value="1"/>
</dbReference>
<evidence type="ECO:0000313" key="1">
    <source>
        <dbReference type="EMBL" id="PCG08387.1"/>
    </source>
</evidence>
<dbReference type="InterPro" id="IPR036388">
    <property type="entry name" value="WH-like_DNA-bd_sf"/>
</dbReference>
<dbReference type="Proteomes" id="UP000218784">
    <property type="component" value="Unassembled WGS sequence"/>
</dbReference>
<name>A0A2A4HXK1_9SPHN</name>
<accession>A0A2A4HXK1</accession>
<comment type="caution">
    <text evidence="1">The sequence shown here is derived from an EMBL/GenBank/DDBJ whole genome shotgun (WGS) entry which is preliminary data.</text>
</comment>